<dbReference type="FunFam" id="3.30.160.60:FF:002716">
    <property type="entry name" value="Zinc finger protein 212"/>
    <property type="match status" value="1"/>
</dbReference>
<dbReference type="PANTHER" id="PTHR14196">
    <property type="entry name" value="ODD-SKIPPED - RELATED"/>
    <property type="match status" value="1"/>
</dbReference>
<dbReference type="FunFam" id="3.30.160.60:FF:000478">
    <property type="entry name" value="Zinc finger protein 133"/>
    <property type="match status" value="1"/>
</dbReference>
<dbReference type="FunFam" id="3.30.160.60:FF:002343">
    <property type="entry name" value="Zinc finger protein 33A"/>
    <property type="match status" value="1"/>
</dbReference>
<dbReference type="OMA" id="NKVHNER"/>
<feature type="domain" description="C2H2-type" evidence="12">
    <location>
        <begin position="369"/>
        <end position="396"/>
    </location>
</feature>
<dbReference type="InterPro" id="IPR050717">
    <property type="entry name" value="C2H2-ZF_Transcription_Reg"/>
</dbReference>
<dbReference type="PROSITE" id="PS50157">
    <property type="entry name" value="ZINC_FINGER_C2H2_2"/>
    <property type="match status" value="7"/>
</dbReference>
<dbReference type="Ensembl" id="ENSELUT00000030742.3">
    <property type="protein sequence ID" value="ENSELUP00000039439.1"/>
    <property type="gene ID" value="ENSELUG00000019571.3"/>
</dbReference>
<evidence type="ECO:0000256" key="6">
    <source>
        <dbReference type="ARBA" id="ARBA00022833"/>
    </source>
</evidence>
<evidence type="ECO:0000256" key="10">
    <source>
        <dbReference type="ARBA" id="ARBA00023242"/>
    </source>
</evidence>
<dbReference type="RefSeq" id="XP_010894606.1">
    <property type="nucleotide sequence ID" value="XM_010896304.3"/>
</dbReference>
<dbReference type="SMART" id="SM00355">
    <property type="entry name" value="ZnF_C2H2"/>
    <property type="match status" value="7"/>
</dbReference>
<dbReference type="FunCoup" id="A0A3P9AFM8">
    <property type="interactions" value="12"/>
</dbReference>
<dbReference type="AlphaFoldDB" id="A0A3P9AFM8"/>
<evidence type="ECO:0000313" key="13">
    <source>
        <dbReference type="Ensembl" id="ENSELUP00000039439.1"/>
    </source>
</evidence>
<dbReference type="Gene3D" id="3.30.160.60">
    <property type="entry name" value="Classic Zinc Finger"/>
    <property type="match status" value="6"/>
</dbReference>
<feature type="domain" description="C2H2-type" evidence="12">
    <location>
        <begin position="257"/>
        <end position="284"/>
    </location>
</feature>
<dbReference type="GO" id="GO:0000981">
    <property type="term" value="F:DNA-binding transcription factor activity, RNA polymerase II-specific"/>
    <property type="evidence" value="ECO:0007669"/>
    <property type="project" value="TreeGrafter"/>
</dbReference>
<dbReference type="InParanoid" id="A0A3P9AFM8"/>
<dbReference type="KEGG" id="els:105025550"/>
<reference evidence="13" key="4">
    <citation type="submission" date="2025-09" db="UniProtKB">
        <authorList>
            <consortium name="Ensembl"/>
        </authorList>
    </citation>
    <scope>IDENTIFICATION</scope>
</reference>
<keyword evidence="10" id="KW-0539">Nucleus</keyword>
<evidence type="ECO:0000259" key="12">
    <source>
        <dbReference type="PROSITE" id="PS50157"/>
    </source>
</evidence>
<feature type="domain" description="C2H2-type" evidence="12">
    <location>
        <begin position="396"/>
        <end position="424"/>
    </location>
</feature>
<dbReference type="GO" id="GO:0008270">
    <property type="term" value="F:zinc ion binding"/>
    <property type="evidence" value="ECO:0007669"/>
    <property type="project" value="UniProtKB-KW"/>
</dbReference>
<accession>A0A3P9AFM8</accession>
<keyword evidence="7" id="KW-0805">Transcription regulation</keyword>
<keyword evidence="6" id="KW-0862">Zinc</keyword>
<keyword evidence="5 11" id="KW-0863">Zinc-finger</keyword>
<dbReference type="InterPro" id="IPR036236">
    <property type="entry name" value="Znf_C2H2_sf"/>
</dbReference>
<dbReference type="GO" id="GO:0000977">
    <property type="term" value="F:RNA polymerase II transcription regulatory region sequence-specific DNA binding"/>
    <property type="evidence" value="ECO:0007669"/>
    <property type="project" value="TreeGrafter"/>
</dbReference>
<dbReference type="Proteomes" id="UP000265140">
    <property type="component" value="Chromosome 15"/>
</dbReference>
<dbReference type="Pfam" id="PF00096">
    <property type="entry name" value="zf-C2H2"/>
    <property type="match status" value="7"/>
</dbReference>
<name>A0A3P9AFM8_ESOLU</name>
<dbReference type="GeneID" id="105025550"/>
<dbReference type="PANTHER" id="PTHR14196:SF15">
    <property type="entry name" value="OOCYTE ZINC FINGER PROTEIN XLCOF7.1-LIKE"/>
    <property type="match status" value="1"/>
</dbReference>
<dbReference type="OrthoDB" id="9688852at2759"/>
<keyword evidence="8" id="KW-0238">DNA-binding</keyword>
<evidence type="ECO:0000313" key="14">
    <source>
        <dbReference type="Proteomes" id="UP000265140"/>
    </source>
</evidence>
<evidence type="ECO:0000256" key="5">
    <source>
        <dbReference type="ARBA" id="ARBA00022771"/>
    </source>
</evidence>
<evidence type="ECO:0000256" key="2">
    <source>
        <dbReference type="ARBA" id="ARBA00006991"/>
    </source>
</evidence>
<comment type="subcellular location">
    <subcellularLocation>
        <location evidence="1">Nucleus</location>
    </subcellularLocation>
</comment>
<protein>
    <recommendedName>
        <fullName evidence="12">C2H2-type domain-containing protein</fullName>
    </recommendedName>
</protein>
<evidence type="ECO:0000256" key="7">
    <source>
        <dbReference type="ARBA" id="ARBA00023015"/>
    </source>
</evidence>
<feature type="domain" description="C2H2-type" evidence="12">
    <location>
        <begin position="313"/>
        <end position="340"/>
    </location>
</feature>
<dbReference type="Bgee" id="ENSELUG00000019571">
    <property type="expression patterns" value="Expressed in ovary and 15 other cell types or tissues"/>
</dbReference>
<reference evidence="14" key="1">
    <citation type="journal article" date="2014" name="PLoS ONE">
        <title>The genome and linkage map of the northern pike (Esox lucius): conserved synteny revealed between the salmonid sister group and the Neoteleostei.</title>
        <authorList>
            <person name="Rondeau E.B."/>
            <person name="Minkley D.R."/>
            <person name="Leong J.S."/>
            <person name="Messmer A.M."/>
            <person name="Jantzen J.R."/>
            <person name="von Schalburg K.R."/>
            <person name="Lemon C."/>
            <person name="Bird N.H."/>
            <person name="Koop B.F."/>
        </authorList>
    </citation>
    <scope>NUCLEOTIDE SEQUENCE</scope>
</reference>
<dbReference type="GO" id="GO:0005634">
    <property type="term" value="C:nucleus"/>
    <property type="evidence" value="ECO:0007669"/>
    <property type="project" value="UniProtKB-SubCell"/>
</dbReference>
<feature type="domain" description="C2H2-type" evidence="12">
    <location>
        <begin position="285"/>
        <end position="312"/>
    </location>
</feature>
<evidence type="ECO:0000256" key="4">
    <source>
        <dbReference type="ARBA" id="ARBA00022737"/>
    </source>
</evidence>
<feature type="domain" description="C2H2-type" evidence="12">
    <location>
        <begin position="341"/>
        <end position="368"/>
    </location>
</feature>
<evidence type="ECO:0000256" key="8">
    <source>
        <dbReference type="ARBA" id="ARBA00023125"/>
    </source>
</evidence>
<keyword evidence="14" id="KW-1185">Reference proteome</keyword>
<reference evidence="13" key="3">
    <citation type="submission" date="2025-08" db="UniProtKB">
        <authorList>
            <consortium name="Ensembl"/>
        </authorList>
    </citation>
    <scope>IDENTIFICATION</scope>
</reference>
<organism evidence="13 14">
    <name type="scientific">Esox lucius</name>
    <name type="common">Northern pike</name>
    <dbReference type="NCBI Taxonomy" id="8010"/>
    <lineage>
        <taxon>Eukaryota</taxon>
        <taxon>Metazoa</taxon>
        <taxon>Chordata</taxon>
        <taxon>Craniata</taxon>
        <taxon>Vertebrata</taxon>
        <taxon>Euteleostomi</taxon>
        <taxon>Actinopterygii</taxon>
        <taxon>Neopterygii</taxon>
        <taxon>Teleostei</taxon>
        <taxon>Protacanthopterygii</taxon>
        <taxon>Esociformes</taxon>
        <taxon>Esocidae</taxon>
        <taxon>Esox</taxon>
    </lineage>
</organism>
<dbReference type="SUPFAM" id="SSF57667">
    <property type="entry name" value="beta-beta-alpha zinc fingers"/>
    <property type="match status" value="4"/>
</dbReference>
<feature type="domain" description="C2H2-type" evidence="12">
    <location>
        <begin position="229"/>
        <end position="256"/>
    </location>
</feature>
<dbReference type="FunFam" id="3.30.160.60:FF:000624">
    <property type="entry name" value="zinc finger protein 697"/>
    <property type="match status" value="1"/>
</dbReference>
<dbReference type="PROSITE" id="PS00028">
    <property type="entry name" value="ZINC_FINGER_C2H2_1"/>
    <property type="match status" value="7"/>
</dbReference>
<comment type="similarity">
    <text evidence="2">Belongs to the krueppel C2H2-type zinc-finger protein family.</text>
</comment>
<dbReference type="FunFam" id="3.30.160.60:FF:000275">
    <property type="entry name" value="zinc finger protein 90 homolog"/>
    <property type="match status" value="1"/>
</dbReference>
<evidence type="ECO:0000256" key="9">
    <source>
        <dbReference type="ARBA" id="ARBA00023163"/>
    </source>
</evidence>
<keyword evidence="4" id="KW-0677">Repeat</keyword>
<dbReference type="InterPro" id="IPR013087">
    <property type="entry name" value="Znf_C2H2_type"/>
</dbReference>
<sequence length="427" mass="48645">MSKIQLLGVYLNERLTAAVVEILGAVEKTVSEYQEENNRLRRLLQITPEIKRGRTDSLQSSLSVFEEEIPPDQEQWSPSLGEEDLGPRQIKEEQTELRTSQEEQQLQELFNTKDSMFTPPCVKSECDQDDPLWSLTQNMTVENRESDSRSVDLTPFGTLTYLKGLDIPCTPPHNLNNAFSCNSSINKEPVHLDSSPTLDPSPTTGEHCYKPTTCNLSNEIIFYTGEKPFSCADCGKSFRLKQHLTIHKLTHTREKPFNCCDCGKRFSIKRNLAVHKLTHTREKPFICGDCGKGFNQKGHLNTHKLTHTREKPFSCGDCGKRFNRKGNLTTHKLTHTGEKPFSCDDCGKSFRVKRNLTVHRLTHTGEKAYSCGDCGKSFSLKQTLTRHKLTHTGEKYGCSLCGIRFTRETHLLKHVNKVHNERKLFEN</sequence>
<keyword evidence="9" id="KW-0804">Transcription</keyword>
<reference evidence="13" key="2">
    <citation type="submission" date="2020-02" db="EMBL/GenBank/DDBJ databases">
        <title>Esox lucius (northern pike) genome, fEsoLuc1, primary haplotype.</title>
        <authorList>
            <person name="Myers G."/>
            <person name="Karagic N."/>
            <person name="Meyer A."/>
            <person name="Pippel M."/>
            <person name="Reichard M."/>
            <person name="Winkler S."/>
            <person name="Tracey A."/>
            <person name="Sims Y."/>
            <person name="Howe K."/>
            <person name="Rhie A."/>
            <person name="Formenti G."/>
            <person name="Durbin R."/>
            <person name="Fedrigo O."/>
            <person name="Jarvis E.D."/>
        </authorList>
    </citation>
    <scope>NUCLEOTIDE SEQUENCE [LARGE SCALE GENOMIC DNA]</scope>
</reference>
<dbReference type="GO" id="GO:0042802">
    <property type="term" value="F:identical protein binding"/>
    <property type="evidence" value="ECO:0007669"/>
    <property type="project" value="UniProtKB-ARBA"/>
</dbReference>
<dbReference type="FunFam" id="3.30.160.60:FF:000508">
    <property type="entry name" value="Myeloid zinc finger 1"/>
    <property type="match status" value="1"/>
</dbReference>
<evidence type="ECO:0000256" key="1">
    <source>
        <dbReference type="ARBA" id="ARBA00004123"/>
    </source>
</evidence>
<keyword evidence="3" id="KW-0479">Metal-binding</keyword>
<dbReference type="GeneTree" id="ENSGT01150000286959"/>
<proteinExistence type="inferred from homology"/>
<evidence type="ECO:0000256" key="3">
    <source>
        <dbReference type="ARBA" id="ARBA00022723"/>
    </source>
</evidence>
<evidence type="ECO:0000256" key="11">
    <source>
        <dbReference type="PROSITE-ProRule" id="PRU00042"/>
    </source>
</evidence>